<evidence type="ECO:0000256" key="2">
    <source>
        <dbReference type="ARBA" id="ARBA00004648"/>
    </source>
</evidence>
<evidence type="ECO:0000256" key="7">
    <source>
        <dbReference type="ARBA" id="ARBA00022692"/>
    </source>
</evidence>
<evidence type="ECO:0000256" key="3">
    <source>
        <dbReference type="ARBA" id="ARBA00011035"/>
    </source>
</evidence>
<dbReference type="GeneID" id="130461924"/>
<organism evidence="12 13">
    <name type="scientific">Spinacia oleracea</name>
    <name type="common">Spinach</name>
    <dbReference type="NCBI Taxonomy" id="3562"/>
    <lineage>
        <taxon>Eukaryota</taxon>
        <taxon>Viridiplantae</taxon>
        <taxon>Streptophyta</taxon>
        <taxon>Embryophyta</taxon>
        <taxon>Tracheophyta</taxon>
        <taxon>Spermatophyta</taxon>
        <taxon>Magnoliopsida</taxon>
        <taxon>eudicotyledons</taxon>
        <taxon>Gunneridae</taxon>
        <taxon>Pentapetalae</taxon>
        <taxon>Caryophyllales</taxon>
        <taxon>Chenopodiaceae</taxon>
        <taxon>Chenopodioideae</taxon>
        <taxon>Anserineae</taxon>
        <taxon>Spinacia</taxon>
    </lineage>
</organism>
<dbReference type="NCBIfam" id="TIGR02228">
    <property type="entry name" value="sigpep_I_arch"/>
    <property type="match status" value="1"/>
</dbReference>
<dbReference type="SUPFAM" id="SSF51306">
    <property type="entry name" value="LexA/Signal peptidase"/>
    <property type="match status" value="1"/>
</dbReference>
<sequence>MAWVRDQIDGVESIKMRQLMIQVYNIGMVVVMAMVFWKALIWYTECESPISVVLSRSMEPSFTRGDILLLHNRNNDPIRVGEIVLFKVDGREIPIAHRVIEVQVQDIDGQQVVNFLTKGDNNERDDRDLYAHGQHWLQRDHIIGRFQLVVPYLGWVAINLAKNPTMKCLLIIVLGVCYLKDFIEEKDQD</sequence>
<gene>
    <name evidence="13" type="primary">LOC130461924</name>
</gene>
<dbReference type="Proteomes" id="UP000813463">
    <property type="component" value="Chromosome 5"/>
</dbReference>
<evidence type="ECO:0000256" key="8">
    <source>
        <dbReference type="ARBA" id="ARBA00022989"/>
    </source>
</evidence>
<evidence type="ECO:0000256" key="11">
    <source>
        <dbReference type="SAM" id="Phobius"/>
    </source>
</evidence>
<comment type="catalytic activity">
    <reaction evidence="1">
        <text>Cleavage of hydrophobic, N-terminal signal or leader sequences from secreted and periplasmic proteins.</text>
        <dbReference type="EC" id="3.4.21.89"/>
    </reaction>
</comment>
<dbReference type="CDD" id="cd06530">
    <property type="entry name" value="S26_SPase_I"/>
    <property type="match status" value="1"/>
</dbReference>
<keyword evidence="7 11" id="KW-0812">Transmembrane</keyword>
<comment type="similarity">
    <text evidence="3">Belongs to the peptidase S26B family.</text>
</comment>
<evidence type="ECO:0000256" key="6">
    <source>
        <dbReference type="ARBA" id="ARBA00021755"/>
    </source>
</evidence>
<dbReference type="PANTHER" id="PTHR10806:SF6">
    <property type="entry name" value="SIGNAL PEPTIDASE COMPLEX CATALYTIC SUBUNIT SEC11"/>
    <property type="match status" value="1"/>
</dbReference>
<dbReference type="PRINTS" id="PR00728">
    <property type="entry name" value="SIGNALPTASE"/>
</dbReference>
<evidence type="ECO:0000256" key="9">
    <source>
        <dbReference type="ARBA" id="ARBA00023136"/>
    </source>
</evidence>
<proteinExistence type="inferred from homology"/>
<dbReference type="RefSeq" id="XP_056686211.1">
    <property type="nucleotide sequence ID" value="XM_056830233.1"/>
</dbReference>
<dbReference type="InterPro" id="IPR001733">
    <property type="entry name" value="Peptidase_S26B"/>
</dbReference>
<name>A0ABM3QS67_SPIOL</name>
<keyword evidence="8 11" id="KW-1133">Transmembrane helix</keyword>
<dbReference type="InterPro" id="IPR019533">
    <property type="entry name" value="Peptidase_S26"/>
</dbReference>
<evidence type="ECO:0000256" key="10">
    <source>
        <dbReference type="ARBA" id="ARBA00045533"/>
    </source>
</evidence>
<accession>A0ABM3QS67</accession>
<comment type="function">
    <text evidence="10">Catalytic component of the signal peptidase complex (SPC) which catalyzes the cleavage of N-terminal signal sequences from nascent proteins as they are translocated into the lumen of the endoplasmic reticulum. Specifically cleaves N-terminal signal peptides that contain a hydrophobic alpha-helix (h-region) shorter than 18-20 amino acids.</text>
</comment>
<feature type="transmembrane region" description="Helical" evidence="11">
    <location>
        <begin position="23"/>
        <end position="43"/>
    </location>
</feature>
<reference evidence="13" key="2">
    <citation type="submission" date="2025-08" db="UniProtKB">
        <authorList>
            <consortium name="RefSeq"/>
        </authorList>
    </citation>
    <scope>IDENTIFICATION</scope>
    <source>
        <tissue evidence="13">Leaf</tissue>
    </source>
</reference>
<keyword evidence="9 11" id="KW-0472">Membrane</keyword>
<evidence type="ECO:0000256" key="5">
    <source>
        <dbReference type="ARBA" id="ARBA00019685"/>
    </source>
</evidence>
<keyword evidence="12" id="KW-1185">Reference proteome</keyword>
<evidence type="ECO:0000256" key="1">
    <source>
        <dbReference type="ARBA" id="ARBA00000677"/>
    </source>
</evidence>
<protein>
    <recommendedName>
        <fullName evidence="5">Signal peptidase complex catalytic subunit SEC11</fullName>
        <ecNumber evidence="4">3.4.21.89</ecNumber>
    </recommendedName>
    <alternativeName>
        <fullName evidence="6">Signal peptidase complex catalytic subunit sec11</fullName>
    </alternativeName>
</protein>
<dbReference type="InterPro" id="IPR036286">
    <property type="entry name" value="LexA/Signal_pep-like_sf"/>
</dbReference>
<dbReference type="Gene3D" id="2.10.109.10">
    <property type="entry name" value="Umud Fragment, subunit A"/>
    <property type="match status" value="1"/>
</dbReference>
<reference evidence="12" key="1">
    <citation type="journal article" date="2021" name="Nat. Commun.">
        <title>Genomic analyses provide insights into spinach domestication and the genetic basis of agronomic traits.</title>
        <authorList>
            <person name="Cai X."/>
            <person name="Sun X."/>
            <person name="Xu C."/>
            <person name="Sun H."/>
            <person name="Wang X."/>
            <person name="Ge C."/>
            <person name="Zhang Z."/>
            <person name="Wang Q."/>
            <person name="Fei Z."/>
            <person name="Jiao C."/>
            <person name="Wang Q."/>
        </authorList>
    </citation>
    <scope>NUCLEOTIDE SEQUENCE [LARGE SCALE GENOMIC DNA]</scope>
    <source>
        <strain evidence="12">cv. Varoflay</strain>
    </source>
</reference>
<evidence type="ECO:0000256" key="4">
    <source>
        <dbReference type="ARBA" id="ARBA00013208"/>
    </source>
</evidence>
<dbReference type="PANTHER" id="PTHR10806">
    <property type="entry name" value="SIGNAL PEPTIDASE COMPLEX CATALYTIC SUBUNIT SEC11"/>
    <property type="match status" value="1"/>
</dbReference>
<evidence type="ECO:0000313" key="12">
    <source>
        <dbReference type="Proteomes" id="UP000813463"/>
    </source>
</evidence>
<dbReference type="EC" id="3.4.21.89" evidence="4"/>
<evidence type="ECO:0000313" key="13">
    <source>
        <dbReference type="RefSeq" id="XP_056686211.1"/>
    </source>
</evidence>
<comment type="subcellular location">
    <subcellularLocation>
        <location evidence="2">Endoplasmic reticulum membrane</location>
        <topology evidence="2">Single-pass type II membrane protein</topology>
    </subcellularLocation>
</comment>